<evidence type="ECO:0000313" key="1">
    <source>
        <dbReference type="EMBL" id="PPJ62089.1"/>
    </source>
</evidence>
<keyword evidence="2" id="KW-1185">Reference proteome</keyword>
<dbReference type="Proteomes" id="UP000239589">
    <property type="component" value="Unassembled WGS sequence"/>
</dbReference>
<reference evidence="1 2" key="1">
    <citation type="submission" date="2018-02" db="EMBL/GenBank/DDBJ databases">
        <title>Discovery of a pederin family compound in a non-symbiotic bloom-forming cyanobacterium.</title>
        <authorList>
            <person name="Kust A."/>
            <person name="Mares J."/>
            <person name="Jokela J."/>
            <person name="Urajova P."/>
            <person name="Hajek J."/>
            <person name="Saurav K."/>
            <person name="Voracova K."/>
            <person name="Fewer D.P."/>
            <person name="Haapaniemi E."/>
            <person name="Permi P."/>
            <person name="Rehakova K."/>
            <person name="Sivonen K."/>
            <person name="Hrouzek P."/>
        </authorList>
    </citation>
    <scope>NUCLEOTIDE SEQUENCE [LARGE SCALE GENOMIC DNA]</scope>
    <source>
        <strain evidence="1 2">CHARLIE-1</strain>
    </source>
</reference>
<protein>
    <submittedName>
        <fullName evidence="1">Uncharacterized protein</fullName>
    </submittedName>
</protein>
<dbReference type="EMBL" id="PGEM01000143">
    <property type="protein sequence ID" value="PPJ62089.1"/>
    <property type="molecule type" value="Genomic_DNA"/>
</dbReference>
<evidence type="ECO:0000313" key="2">
    <source>
        <dbReference type="Proteomes" id="UP000239589"/>
    </source>
</evidence>
<proteinExistence type="predicted"/>
<comment type="caution">
    <text evidence="1">The sequence shown here is derived from an EMBL/GenBank/DDBJ whole genome shotgun (WGS) entry which is preliminary data.</text>
</comment>
<dbReference type="RefSeq" id="WP_104389050.1">
    <property type="nucleotide sequence ID" value="NZ_PGEM01000143.1"/>
</dbReference>
<sequence>MSYSQFTLEQIKSDFGITLSEKVGFFAQVSERKYSQLLDETLEYNIPLALSINSEKSRSEMIVTPILIEVRKQLNNQISLFSGKDFNVDAQKGLTGFCDFLISKSNEQLIIESPIITLVEAKNDNIESGLAQCMAEMIAAQLFNQRQNQEIKRIYGVITTGSIWKFMQLEATTITIDLNEYFLVNVDKIIGILIHFIESTNN</sequence>
<dbReference type="OrthoDB" id="518124at2"/>
<name>A0A2S6CQU5_9CYAN</name>
<dbReference type="AlphaFoldDB" id="A0A2S6CQU5"/>
<gene>
    <name evidence="1" type="ORF">CUN59_17505</name>
</gene>
<accession>A0A2S6CQU5</accession>
<organism evidence="1 2">
    <name type="scientific">Cuspidothrix issatschenkoi CHARLIE-1</name>
    <dbReference type="NCBI Taxonomy" id="2052836"/>
    <lineage>
        <taxon>Bacteria</taxon>
        <taxon>Bacillati</taxon>
        <taxon>Cyanobacteriota</taxon>
        <taxon>Cyanophyceae</taxon>
        <taxon>Nostocales</taxon>
        <taxon>Aphanizomenonaceae</taxon>
        <taxon>Cuspidothrix</taxon>
    </lineage>
</organism>